<proteinExistence type="predicted"/>
<comment type="caution">
    <text evidence="1">The sequence shown here is derived from an EMBL/GenBank/DDBJ whole genome shotgun (WGS) entry which is preliminary data.</text>
</comment>
<reference evidence="2" key="1">
    <citation type="journal article" date="2023" name="G3 (Bethesda)">
        <title>Genome assembly and association tests identify interacting loci associated with vigor, precocity, and sex in interspecific pistachio rootstocks.</title>
        <authorList>
            <person name="Palmer W."/>
            <person name="Jacygrad E."/>
            <person name="Sagayaradj S."/>
            <person name="Cavanaugh K."/>
            <person name="Han R."/>
            <person name="Bertier L."/>
            <person name="Beede B."/>
            <person name="Kafkas S."/>
            <person name="Golino D."/>
            <person name="Preece J."/>
            <person name="Michelmore R."/>
        </authorList>
    </citation>
    <scope>NUCLEOTIDE SEQUENCE [LARGE SCALE GENOMIC DNA]</scope>
</reference>
<dbReference type="EMBL" id="CM047904">
    <property type="protein sequence ID" value="KAJ0090769.1"/>
    <property type="molecule type" value="Genomic_DNA"/>
</dbReference>
<dbReference type="Proteomes" id="UP001164250">
    <property type="component" value="Chromosome 8"/>
</dbReference>
<evidence type="ECO:0000313" key="2">
    <source>
        <dbReference type="Proteomes" id="UP001164250"/>
    </source>
</evidence>
<sequence length="28" mass="3217">MGLICDLGFRVVLKWLKCCRCSIDESDI</sequence>
<organism evidence="1 2">
    <name type="scientific">Pistacia atlantica</name>
    <dbReference type="NCBI Taxonomy" id="434234"/>
    <lineage>
        <taxon>Eukaryota</taxon>
        <taxon>Viridiplantae</taxon>
        <taxon>Streptophyta</taxon>
        <taxon>Embryophyta</taxon>
        <taxon>Tracheophyta</taxon>
        <taxon>Spermatophyta</taxon>
        <taxon>Magnoliopsida</taxon>
        <taxon>eudicotyledons</taxon>
        <taxon>Gunneridae</taxon>
        <taxon>Pentapetalae</taxon>
        <taxon>rosids</taxon>
        <taxon>malvids</taxon>
        <taxon>Sapindales</taxon>
        <taxon>Anacardiaceae</taxon>
        <taxon>Pistacia</taxon>
    </lineage>
</organism>
<protein>
    <submittedName>
        <fullName evidence="1">Uncharacterized protein</fullName>
    </submittedName>
</protein>
<evidence type="ECO:0000313" key="1">
    <source>
        <dbReference type="EMBL" id="KAJ0090769.1"/>
    </source>
</evidence>
<name>A0ACC1AVR8_9ROSI</name>
<accession>A0ACC1AVR8</accession>
<gene>
    <name evidence="1" type="ORF">Patl1_14695</name>
</gene>
<keyword evidence="2" id="KW-1185">Reference proteome</keyword>